<protein>
    <submittedName>
        <fullName evidence="3">Uncharacterized protein</fullName>
    </submittedName>
</protein>
<keyword evidence="2" id="KW-0732">Signal</keyword>
<evidence type="ECO:0000313" key="4">
    <source>
        <dbReference type="Proteomes" id="UP000254508"/>
    </source>
</evidence>
<comment type="similarity">
    <text evidence="1">Belongs to the TrbG/VirB9 family.</text>
</comment>
<dbReference type="Gene3D" id="2.60.40.2500">
    <property type="match status" value="1"/>
</dbReference>
<dbReference type="AlphaFoldDB" id="A0A345YEJ6"/>
<accession>A0A345YEJ6</accession>
<dbReference type="CDD" id="cd06911">
    <property type="entry name" value="VirB9_CagX_TrbG"/>
    <property type="match status" value="1"/>
</dbReference>
<evidence type="ECO:0000256" key="1">
    <source>
        <dbReference type="ARBA" id="ARBA00006135"/>
    </source>
</evidence>
<dbReference type="InterPro" id="IPR033645">
    <property type="entry name" value="VirB9/CagX/TrbG_C"/>
</dbReference>
<dbReference type="OrthoDB" id="7390264at2"/>
<dbReference type="Pfam" id="PF03524">
    <property type="entry name" value="CagX"/>
    <property type="match status" value="1"/>
</dbReference>
<dbReference type="InterPro" id="IPR010258">
    <property type="entry name" value="Conjugal_tfr_TrbG/VirB9/CagX"/>
</dbReference>
<proteinExistence type="inferred from homology"/>
<evidence type="ECO:0000313" key="3">
    <source>
        <dbReference type="EMBL" id="AXK42348.1"/>
    </source>
</evidence>
<name>A0A345YEJ6_9SPHN</name>
<gene>
    <name evidence="3" type="ORF">DVR09_08355</name>
</gene>
<reference evidence="4" key="1">
    <citation type="submission" date="2018-07" db="EMBL/GenBank/DDBJ databases">
        <title>Genome sequence of Erythrobacter strain YH-07, an antagonistic bacterium isolated from Yellow Sea.</title>
        <authorList>
            <person name="Tang T."/>
            <person name="Liu Q."/>
            <person name="Sun X."/>
        </authorList>
    </citation>
    <scope>NUCLEOTIDE SEQUENCE [LARGE SCALE GENOMIC DNA]</scope>
    <source>
        <strain evidence="4">YH-07</strain>
    </source>
</reference>
<sequence length="125" mass="13959">MRVEPSHSAALLVRFVKDALVDAAHEAQSEADPRPLQSWRYRLRGDREVQPASLFDDGIKTRITYAPGQALPAVFAIGPTGEEEVVNGYMRDGVFVIDRVYGELVFRIDKDKATARRNDTPEEAS</sequence>
<dbReference type="KEGG" id="err:DVR09_08355"/>
<dbReference type="InterPro" id="IPR038161">
    <property type="entry name" value="VirB9/CagX/TrbG_C_sf"/>
</dbReference>
<organism evidence="3 4">
    <name type="scientific">Erythrobacter aureus</name>
    <dbReference type="NCBI Taxonomy" id="2182384"/>
    <lineage>
        <taxon>Bacteria</taxon>
        <taxon>Pseudomonadati</taxon>
        <taxon>Pseudomonadota</taxon>
        <taxon>Alphaproteobacteria</taxon>
        <taxon>Sphingomonadales</taxon>
        <taxon>Erythrobacteraceae</taxon>
        <taxon>Erythrobacter/Porphyrobacter group</taxon>
        <taxon>Erythrobacter</taxon>
    </lineage>
</organism>
<dbReference type="Proteomes" id="UP000254508">
    <property type="component" value="Chromosome"/>
</dbReference>
<keyword evidence="4" id="KW-1185">Reference proteome</keyword>
<evidence type="ECO:0000256" key="2">
    <source>
        <dbReference type="ARBA" id="ARBA00022729"/>
    </source>
</evidence>
<dbReference type="EMBL" id="CP031357">
    <property type="protein sequence ID" value="AXK42348.1"/>
    <property type="molecule type" value="Genomic_DNA"/>
</dbReference>